<dbReference type="EMBL" id="CM041547">
    <property type="protein sequence ID" value="KAI3359729.1"/>
    <property type="molecule type" value="Genomic_DNA"/>
</dbReference>
<accession>A0ACB8VW55</accession>
<gene>
    <name evidence="1" type="ORF">L3Q82_014102</name>
</gene>
<evidence type="ECO:0000313" key="2">
    <source>
        <dbReference type="Proteomes" id="UP000831701"/>
    </source>
</evidence>
<evidence type="ECO:0000313" key="1">
    <source>
        <dbReference type="EMBL" id="KAI3359729.1"/>
    </source>
</evidence>
<proteinExistence type="predicted"/>
<protein>
    <submittedName>
        <fullName evidence="1">Uncharacterized protein</fullName>
    </submittedName>
</protein>
<feature type="non-terminal residue" evidence="1">
    <location>
        <position position="1"/>
    </location>
</feature>
<keyword evidence="2" id="KW-1185">Reference proteome</keyword>
<name>A0ACB8VW55_9TELE</name>
<sequence>AQAALSSAIRLTMPQPIQNFLIQILLLWTIILSILQAVFIILFFKAGHHGLQDELLLGKGQMLTFKTTEGKANKTIKWVAVNTVTGVVSDGGEALTIKRDGYYFLNLQVTLKTPLSSSSYQKSSPELTVCLKSKEKTILRGWINTNTNSTGLLGKVEVLPAGDTLEVTIDPPTTDIDESESLTHLDIIYMVKP</sequence>
<organism evidence="1 2">
    <name type="scientific">Scortum barcoo</name>
    <name type="common">barcoo grunter</name>
    <dbReference type="NCBI Taxonomy" id="214431"/>
    <lineage>
        <taxon>Eukaryota</taxon>
        <taxon>Metazoa</taxon>
        <taxon>Chordata</taxon>
        <taxon>Craniata</taxon>
        <taxon>Vertebrata</taxon>
        <taxon>Euteleostomi</taxon>
        <taxon>Actinopterygii</taxon>
        <taxon>Neopterygii</taxon>
        <taxon>Teleostei</taxon>
        <taxon>Neoteleostei</taxon>
        <taxon>Acanthomorphata</taxon>
        <taxon>Eupercaria</taxon>
        <taxon>Centrarchiformes</taxon>
        <taxon>Terapontoidei</taxon>
        <taxon>Terapontidae</taxon>
        <taxon>Scortum</taxon>
    </lineage>
</organism>
<dbReference type="Proteomes" id="UP000831701">
    <property type="component" value="Chromosome 17"/>
</dbReference>
<reference evidence="1" key="1">
    <citation type="submission" date="2022-04" db="EMBL/GenBank/DDBJ databases">
        <title>Jade perch genome.</title>
        <authorList>
            <person name="Chao B."/>
        </authorList>
    </citation>
    <scope>NUCLEOTIDE SEQUENCE</scope>
    <source>
        <strain evidence="1">CB-2022</strain>
    </source>
</reference>
<comment type="caution">
    <text evidence="1">The sequence shown here is derived from an EMBL/GenBank/DDBJ whole genome shotgun (WGS) entry which is preliminary data.</text>
</comment>